<organism evidence="2 3">
    <name type="scientific">Puccinia coronata f. sp. avenae</name>
    <dbReference type="NCBI Taxonomy" id="200324"/>
    <lineage>
        <taxon>Eukaryota</taxon>
        <taxon>Fungi</taxon>
        <taxon>Dikarya</taxon>
        <taxon>Basidiomycota</taxon>
        <taxon>Pucciniomycotina</taxon>
        <taxon>Pucciniomycetes</taxon>
        <taxon>Pucciniales</taxon>
        <taxon>Pucciniaceae</taxon>
        <taxon>Puccinia</taxon>
    </lineage>
</organism>
<feature type="compositionally biased region" description="Basic residues" evidence="1">
    <location>
        <begin position="206"/>
        <end position="216"/>
    </location>
</feature>
<evidence type="ECO:0000313" key="3">
    <source>
        <dbReference type="Proteomes" id="UP000235392"/>
    </source>
</evidence>
<feature type="compositionally biased region" description="Basic and acidic residues" evidence="1">
    <location>
        <begin position="25"/>
        <end position="36"/>
    </location>
</feature>
<feature type="compositionally biased region" description="Low complexity" evidence="1">
    <location>
        <begin position="184"/>
        <end position="205"/>
    </location>
</feature>
<reference evidence="2 3" key="1">
    <citation type="submission" date="2017-11" db="EMBL/GenBank/DDBJ databases">
        <title>De novo assembly and phasing of dikaryotic genomes from two isolates of Puccinia coronata f. sp. avenae, the causal agent of oat crown rust.</title>
        <authorList>
            <person name="Miller M.E."/>
            <person name="Zhang Y."/>
            <person name="Omidvar V."/>
            <person name="Sperschneider J."/>
            <person name="Schwessinger B."/>
            <person name="Raley C."/>
            <person name="Palmer J.M."/>
            <person name="Garnica D."/>
            <person name="Upadhyaya N."/>
            <person name="Rathjen J."/>
            <person name="Taylor J.M."/>
            <person name="Park R.F."/>
            <person name="Dodds P.N."/>
            <person name="Hirsch C.D."/>
            <person name="Kianian S.F."/>
            <person name="Figueroa M."/>
        </authorList>
    </citation>
    <scope>NUCLEOTIDE SEQUENCE [LARGE SCALE GENOMIC DNA]</scope>
    <source>
        <strain evidence="2">12SD80</strain>
    </source>
</reference>
<name>A0A2N5UV77_9BASI</name>
<feature type="compositionally biased region" description="Basic residues" evidence="1">
    <location>
        <begin position="37"/>
        <end position="54"/>
    </location>
</feature>
<gene>
    <name evidence="2" type="ORF">PCASD_05376</name>
</gene>
<evidence type="ECO:0000256" key="1">
    <source>
        <dbReference type="SAM" id="MobiDB-lite"/>
    </source>
</evidence>
<feature type="region of interest" description="Disordered" evidence="1">
    <location>
        <begin position="182"/>
        <end position="216"/>
    </location>
</feature>
<feature type="region of interest" description="Disordered" evidence="1">
    <location>
        <begin position="1"/>
        <end position="121"/>
    </location>
</feature>
<dbReference type="EMBL" id="PGCI01000087">
    <property type="protein sequence ID" value="PLW41662.1"/>
    <property type="molecule type" value="Genomic_DNA"/>
</dbReference>
<protein>
    <submittedName>
        <fullName evidence="2">Uncharacterized protein</fullName>
    </submittedName>
</protein>
<dbReference type="Proteomes" id="UP000235392">
    <property type="component" value="Unassembled WGS sequence"/>
</dbReference>
<comment type="caution">
    <text evidence="2">The sequence shown here is derived from an EMBL/GenBank/DDBJ whole genome shotgun (WGS) entry which is preliminary data.</text>
</comment>
<sequence>MNRTPNQLEPNLHAEINSFSAPPPGDHRGQGRDRGRGSRGGRRSRGGRGLRGGRGRGGITNAGSVEGHLSAAPVTEGGSDNQNTQEGPTPMFQSVKDGPDDDAEDNERLNAPNLSGKPNQMKLQPNMVEEICQLPLNNLRRRAAKYAHYQRLTAEDRHYLTGAYFAYQRNETHKRWKDPNFVDAQASAAAQRSTATAPSADASSKPPRKSKFYLNP</sequence>
<proteinExistence type="predicted"/>
<evidence type="ECO:0000313" key="2">
    <source>
        <dbReference type="EMBL" id="PLW41662.1"/>
    </source>
</evidence>
<dbReference type="AlphaFoldDB" id="A0A2N5UV77"/>
<feature type="compositionally biased region" description="Polar residues" evidence="1">
    <location>
        <begin position="112"/>
        <end position="121"/>
    </location>
</feature>
<feature type="compositionally biased region" description="Polar residues" evidence="1">
    <location>
        <begin position="78"/>
        <end position="87"/>
    </location>
</feature>
<accession>A0A2N5UV77</accession>